<evidence type="ECO:0000313" key="2">
    <source>
        <dbReference type="EMBL" id="SFR69004.1"/>
    </source>
</evidence>
<sequence>MKPRRPTGDEGARRGRVTVGSRNHRFLTSERIRSSCCNVTGGTERSRDSSSDSFNGNRWSDASEDGTNWRPNGGPKRRDGETESNETESRPGRPGAFPVRHPSVRTSRRTSSRAGAGGRRYRTRYEPRSNGSSVPVSATFGFTREPTPPTRRVERTLAPSPWGETSTSVRESTDRLRPGVESCWHTNSHTSSNSARPLTSSNASPKASPRSRDRAHRRNRPTNGGWCPPRVHRVPGCP</sequence>
<dbReference type="Proteomes" id="UP000198531">
    <property type="component" value="Unassembled WGS sequence"/>
</dbReference>
<name>A0A1I6IQJ1_9EURY</name>
<feature type="region of interest" description="Disordered" evidence="1">
    <location>
        <begin position="1"/>
        <end position="238"/>
    </location>
</feature>
<feature type="compositionally biased region" description="Polar residues" evidence="1">
    <location>
        <begin position="51"/>
        <end position="70"/>
    </location>
</feature>
<proteinExistence type="predicted"/>
<reference evidence="3" key="1">
    <citation type="submission" date="2016-10" db="EMBL/GenBank/DDBJ databases">
        <authorList>
            <person name="Varghese N."/>
            <person name="Submissions S."/>
        </authorList>
    </citation>
    <scope>NUCLEOTIDE SEQUENCE [LARGE SCALE GENOMIC DNA]</scope>
    <source>
        <strain evidence="3">CGMCC 1.7736</strain>
    </source>
</reference>
<feature type="compositionally biased region" description="Polar residues" evidence="1">
    <location>
        <begin position="184"/>
        <end position="205"/>
    </location>
</feature>
<feature type="compositionally biased region" description="Basic and acidic residues" evidence="1">
    <location>
        <begin position="76"/>
        <end position="91"/>
    </location>
</feature>
<evidence type="ECO:0000256" key="1">
    <source>
        <dbReference type="SAM" id="MobiDB-lite"/>
    </source>
</evidence>
<dbReference type="STRING" id="553469.SAMN04487947_3541"/>
<keyword evidence="3" id="KW-1185">Reference proteome</keyword>
<accession>A0A1I6IQJ1</accession>
<feature type="compositionally biased region" description="Basic residues" evidence="1">
    <location>
        <begin position="102"/>
        <end position="111"/>
    </location>
</feature>
<organism evidence="2 3">
    <name type="scientific">Halogeometricum rufum</name>
    <dbReference type="NCBI Taxonomy" id="553469"/>
    <lineage>
        <taxon>Archaea</taxon>
        <taxon>Methanobacteriati</taxon>
        <taxon>Methanobacteriota</taxon>
        <taxon>Stenosarchaea group</taxon>
        <taxon>Halobacteria</taxon>
        <taxon>Halobacteriales</taxon>
        <taxon>Haloferacaceae</taxon>
        <taxon>Halogeometricum</taxon>
    </lineage>
</organism>
<dbReference type="AlphaFoldDB" id="A0A1I6IQJ1"/>
<evidence type="ECO:0000313" key="3">
    <source>
        <dbReference type="Proteomes" id="UP000198531"/>
    </source>
</evidence>
<protein>
    <submittedName>
        <fullName evidence="2">Uncharacterized protein</fullName>
    </submittedName>
</protein>
<gene>
    <name evidence="2" type="ORF">SAMN04487947_3541</name>
</gene>
<dbReference type="EMBL" id="FOYT01000004">
    <property type="protein sequence ID" value="SFR69004.1"/>
    <property type="molecule type" value="Genomic_DNA"/>
</dbReference>
<feature type="compositionally biased region" description="Basic and acidic residues" evidence="1">
    <location>
        <begin position="1"/>
        <end position="13"/>
    </location>
</feature>